<dbReference type="PROSITE" id="PS50109">
    <property type="entry name" value="HIS_KIN"/>
    <property type="match status" value="1"/>
</dbReference>
<evidence type="ECO:0000259" key="10">
    <source>
        <dbReference type="PROSITE" id="PS50112"/>
    </source>
</evidence>
<evidence type="ECO:0000256" key="8">
    <source>
        <dbReference type="ARBA" id="ARBA00023012"/>
    </source>
</evidence>
<organism evidence="12 13">
    <name type="scientific">Thiorhodovibrio winogradskyi</name>
    <dbReference type="NCBI Taxonomy" id="77007"/>
    <lineage>
        <taxon>Bacteria</taxon>
        <taxon>Pseudomonadati</taxon>
        <taxon>Pseudomonadota</taxon>
        <taxon>Gammaproteobacteria</taxon>
        <taxon>Chromatiales</taxon>
        <taxon>Chromatiaceae</taxon>
        <taxon>Thiorhodovibrio</taxon>
    </lineage>
</organism>
<dbReference type="InterPro" id="IPR036890">
    <property type="entry name" value="HATPase_C_sf"/>
</dbReference>
<dbReference type="Pfam" id="PF02518">
    <property type="entry name" value="HATPase_c"/>
    <property type="match status" value="1"/>
</dbReference>
<feature type="domain" description="PAC" evidence="11">
    <location>
        <begin position="94"/>
        <end position="144"/>
    </location>
</feature>
<evidence type="ECO:0000256" key="6">
    <source>
        <dbReference type="ARBA" id="ARBA00022777"/>
    </source>
</evidence>
<dbReference type="Pfam" id="PF13426">
    <property type="entry name" value="PAS_9"/>
    <property type="match status" value="2"/>
</dbReference>
<keyword evidence="6 12" id="KW-0418">Kinase</keyword>
<dbReference type="InterPro" id="IPR001610">
    <property type="entry name" value="PAC"/>
</dbReference>
<feature type="domain" description="Histidine kinase" evidence="9">
    <location>
        <begin position="277"/>
        <end position="500"/>
    </location>
</feature>
<dbReference type="InterPro" id="IPR035965">
    <property type="entry name" value="PAS-like_dom_sf"/>
</dbReference>
<reference evidence="12 13" key="1">
    <citation type="journal article" date="2023" name="Microorganisms">
        <title>Thiorhodovibrio frisius and Trv. litoralis spp. nov., Two Novel Members from a Clade of Fastidious Purple Sulfur Bacteria That Exhibit Unique Red-Shifted Light-Harvesting Capabilities.</title>
        <authorList>
            <person name="Methner A."/>
            <person name="Kuzyk S.B."/>
            <person name="Petersen J."/>
            <person name="Bauer S."/>
            <person name="Brinkmann H."/>
            <person name="Sichau K."/>
            <person name="Wanner G."/>
            <person name="Wolf J."/>
            <person name="Neumann-Schaal M."/>
            <person name="Henke P."/>
            <person name="Tank M."/>
            <person name="Sproer C."/>
            <person name="Bunk B."/>
            <person name="Overmann J."/>
        </authorList>
    </citation>
    <scope>NUCLEOTIDE SEQUENCE [LARGE SCALE GENOMIC DNA]</scope>
    <source>
        <strain evidence="12 13">DSM 6702</strain>
    </source>
</reference>
<dbReference type="RefSeq" id="WP_328987930.1">
    <property type="nucleotide sequence ID" value="NZ_CP121472.1"/>
</dbReference>
<dbReference type="Pfam" id="PF00512">
    <property type="entry name" value="HisKA"/>
    <property type="match status" value="1"/>
</dbReference>
<evidence type="ECO:0000313" key="13">
    <source>
        <dbReference type="Proteomes" id="UP001432180"/>
    </source>
</evidence>
<evidence type="ECO:0000256" key="5">
    <source>
        <dbReference type="ARBA" id="ARBA00022741"/>
    </source>
</evidence>
<dbReference type="PANTHER" id="PTHR43065:SF10">
    <property type="entry name" value="PEROXIDE STRESS-ACTIVATED HISTIDINE KINASE MAK3"/>
    <property type="match status" value="1"/>
</dbReference>
<feature type="domain" description="PAS" evidence="10">
    <location>
        <begin position="145"/>
        <end position="190"/>
    </location>
</feature>
<dbReference type="SMART" id="SM00387">
    <property type="entry name" value="HATPase_c"/>
    <property type="match status" value="1"/>
</dbReference>
<dbReference type="SUPFAM" id="SSF47384">
    <property type="entry name" value="Homodimeric domain of signal transducing histidine kinase"/>
    <property type="match status" value="1"/>
</dbReference>
<evidence type="ECO:0000313" key="12">
    <source>
        <dbReference type="EMBL" id="WPL17420.1"/>
    </source>
</evidence>
<keyword evidence="8" id="KW-0902">Two-component regulatory system</keyword>
<evidence type="ECO:0000256" key="2">
    <source>
        <dbReference type="ARBA" id="ARBA00012438"/>
    </source>
</evidence>
<dbReference type="SUPFAM" id="SSF55785">
    <property type="entry name" value="PYP-like sensor domain (PAS domain)"/>
    <property type="match status" value="2"/>
</dbReference>
<keyword evidence="5" id="KW-0547">Nucleotide-binding</keyword>
<evidence type="ECO:0000256" key="3">
    <source>
        <dbReference type="ARBA" id="ARBA00022553"/>
    </source>
</evidence>
<dbReference type="CDD" id="cd00082">
    <property type="entry name" value="HisKA"/>
    <property type="match status" value="1"/>
</dbReference>
<dbReference type="Gene3D" id="3.30.450.20">
    <property type="entry name" value="PAS domain"/>
    <property type="match status" value="2"/>
</dbReference>
<dbReference type="PROSITE" id="PS50113">
    <property type="entry name" value="PAC"/>
    <property type="match status" value="1"/>
</dbReference>
<dbReference type="GO" id="GO:0004673">
    <property type="term" value="F:protein histidine kinase activity"/>
    <property type="evidence" value="ECO:0007669"/>
    <property type="project" value="UniProtKB-EC"/>
</dbReference>
<dbReference type="SMART" id="SM00388">
    <property type="entry name" value="HisKA"/>
    <property type="match status" value="1"/>
</dbReference>
<protein>
    <recommendedName>
        <fullName evidence="2">histidine kinase</fullName>
        <ecNumber evidence="2">2.7.13.3</ecNumber>
    </recommendedName>
</protein>
<dbReference type="InterPro" id="IPR005467">
    <property type="entry name" value="His_kinase_dom"/>
</dbReference>
<dbReference type="InterPro" id="IPR003661">
    <property type="entry name" value="HisK_dim/P_dom"/>
</dbReference>
<dbReference type="InterPro" id="IPR000014">
    <property type="entry name" value="PAS"/>
</dbReference>
<dbReference type="InterPro" id="IPR003594">
    <property type="entry name" value="HATPase_dom"/>
</dbReference>
<dbReference type="Gene3D" id="1.10.287.130">
    <property type="match status" value="1"/>
</dbReference>
<dbReference type="Proteomes" id="UP001432180">
    <property type="component" value="Chromosome"/>
</dbReference>
<dbReference type="SMART" id="SM00086">
    <property type="entry name" value="PAC"/>
    <property type="match status" value="2"/>
</dbReference>
<dbReference type="NCBIfam" id="TIGR00229">
    <property type="entry name" value="sensory_box"/>
    <property type="match status" value="2"/>
</dbReference>
<dbReference type="CDD" id="cd00075">
    <property type="entry name" value="HATPase"/>
    <property type="match status" value="1"/>
</dbReference>
<name>A0ABZ0S8T0_9GAMM</name>
<dbReference type="EMBL" id="CP121472">
    <property type="protein sequence ID" value="WPL17420.1"/>
    <property type="molecule type" value="Genomic_DNA"/>
</dbReference>
<keyword evidence="4 12" id="KW-0808">Transferase</keyword>
<dbReference type="Gene3D" id="3.30.565.10">
    <property type="entry name" value="Histidine kinase-like ATPase, C-terminal domain"/>
    <property type="match status" value="1"/>
</dbReference>
<dbReference type="PROSITE" id="PS50112">
    <property type="entry name" value="PAS"/>
    <property type="match status" value="2"/>
</dbReference>
<dbReference type="InterPro" id="IPR000700">
    <property type="entry name" value="PAS-assoc_C"/>
</dbReference>
<dbReference type="PANTHER" id="PTHR43065">
    <property type="entry name" value="SENSOR HISTIDINE KINASE"/>
    <property type="match status" value="1"/>
</dbReference>
<evidence type="ECO:0000256" key="4">
    <source>
        <dbReference type="ARBA" id="ARBA00022679"/>
    </source>
</evidence>
<evidence type="ECO:0000256" key="7">
    <source>
        <dbReference type="ARBA" id="ARBA00022840"/>
    </source>
</evidence>
<keyword evidence="7" id="KW-0067">ATP-binding</keyword>
<feature type="domain" description="PAS" evidence="10">
    <location>
        <begin position="24"/>
        <end position="91"/>
    </location>
</feature>
<evidence type="ECO:0000259" key="11">
    <source>
        <dbReference type="PROSITE" id="PS50113"/>
    </source>
</evidence>
<accession>A0ABZ0S8T0</accession>
<evidence type="ECO:0000256" key="1">
    <source>
        <dbReference type="ARBA" id="ARBA00000085"/>
    </source>
</evidence>
<gene>
    <name evidence="12" type="primary">kinE</name>
    <name evidence="12" type="ORF">Thiowin_02431</name>
</gene>
<dbReference type="EC" id="2.7.13.3" evidence="2"/>
<sequence>MSPADTPTARRAIQPTGADHHWWLHAIFEHSNDAIFVIDPHADRILQANPRACALLGYDSDQLLAEVRVSDIHPDEMPQLQALAEQVFATGHGWTNELSCTTRAGARLPAEISAAVVPHQGRDCIIAIVRDVTERKRAEESLKRSEQRLRAFVENAGDGFFLVAGDGRILDVNPRAARMLGFTPEELIGRPVPDIDVSLSAEALAEIRAQLPFDQPRTMESRHQRRDGSCFPSEISICKFGTPEQVRFVAVLRDQTARKAGEAAIARLAELGRLAATLAHQIRNPLATIQLCLDDFAARVVPALESERQARTQRRVELAQGEAARLERLLAEILGYAGERPPERQELEPLTFARQLEPALAALPSLKGRRLQIIETAPLAPILADADMLAQALFNLIDNAAEASAPDGTVTLTLGFTLGSTPESTPESGDEPQRPCLEVHNAGAPIPPETLARVGTPFFSTKHSGTGLGVAYVQRVADAHGWTFELTSDTDSGTQARLWV</sequence>
<evidence type="ECO:0000259" key="9">
    <source>
        <dbReference type="PROSITE" id="PS50109"/>
    </source>
</evidence>
<keyword evidence="13" id="KW-1185">Reference proteome</keyword>
<dbReference type="SUPFAM" id="SSF55874">
    <property type="entry name" value="ATPase domain of HSP90 chaperone/DNA topoisomerase II/histidine kinase"/>
    <property type="match status" value="1"/>
</dbReference>
<dbReference type="SMART" id="SM00091">
    <property type="entry name" value="PAS"/>
    <property type="match status" value="2"/>
</dbReference>
<dbReference type="InterPro" id="IPR036097">
    <property type="entry name" value="HisK_dim/P_sf"/>
</dbReference>
<proteinExistence type="predicted"/>
<dbReference type="CDD" id="cd00130">
    <property type="entry name" value="PAS"/>
    <property type="match status" value="2"/>
</dbReference>
<keyword evidence="3" id="KW-0597">Phosphoprotein</keyword>
<comment type="catalytic activity">
    <reaction evidence="1">
        <text>ATP + protein L-histidine = ADP + protein N-phospho-L-histidine.</text>
        <dbReference type="EC" id="2.7.13.3"/>
    </reaction>
</comment>